<dbReference type="AlphaFoldDB" id="A0A7J7Y5L5"/>
<evidence type="ECO:0000313" key="3">
    <source>
        <dbReference type="Proteomes" id="UP000585614"/>
    </source>
</evidence>
<accession>A0A7J7Y5L5</accession>
<evidence type="ECO:0000256" key="1">
    <source>
        <dbReference type="SAM" id="MobiDB-lite"/>
    </source>
</evidence>
<name>A0A7J7Y5L5_RHIFE</name>
<dbReference type="Proteomes" id="UP000585614">
    <property type="component" value="Unassembled WGS sequence"/>
</dbReference>
<sequence>MSHRKLGSGSAAAAEPAPARQAVLSRFFQSTGSLKSTSSPTGAAAKIAEIDRSKKRPLENDGPVKKKAKKVQKEEDRSDSLKSGKPEPKKCLKTRMVLKSLEKLKEFCCDSALPQNRVQREPLQERFAVLPKCTDFDDISLLRAKNAVSSEDSKSHSSQKVGM</sequence>
<reference evidence="2 3" key="1">
    <citation type="journal article" date="2020" name="Nature">
        <title>Six reference-quality genomes reveal evolution of bat adaptations.</title>
        <authorList>
            <person name="Jebb D."/>
            <person name="Huang Z."/>
            <person name="Pippel M."/>
            <person name="Hughes G.M."/>
            <person name="Lavrichenko K."/>
            <person name="Devanna P."/>
            <person name="Winkler S."/>
            <person name="Jermiin L.S."/>
            <person name="Skirmuntt E.C."/>
            <person name="Katzourakis A."/>
            <person name="Burkitt-Gray L."/>
            <person name="Ray D.A."/>
            <person name="Sullivan K.A.M."/>
            <person name="Roscito J.G."/>
            <person name="Kirilenko B.M."/>
            <person name="Davalos L.M."/>
            <person name="Corthals A.P."/>
            <person name="Power M.L."/>
            <person name="Jones G."/>
            <person name="Ransome R.D."/>
            <person name="Dechmann D.K.N."/>
            <person name="Locatelli A.G."/>
            <person name="Puechmaille S.J."/>
            <person name="Fedrigo O."/>
            <person name="Jarvis E.D."/>
            <person name="Hiller M."/>
            <person name="Vernes S.C."/>
            <person name="Myers E.W."/>
            <person name="Teeling E.C."/>
        </authorList>
    </citation>
    <scope>NUCLEOTIDE SEQUENCE [LARGE SCALE GENOMIC DNA]</scope>
    <source>
        <strain evidence="2">MRhiFer1</strain>
        <tissue evidence="2">Lung</tissue>
    </source>
</reference>
<organism evidence="2 3">
    <name type="scientific">Rhinolophus ferrumequinum</name>
    <name type="common">Greater horseshoe bat</name>
    <dbReference type="NCBI Taxonomy" id="59479"/>
    <lineage>
        <taxon>Eukaryota</taxon>
        <taxon>Metazoa</taxon>
        <taxon>Chordata</taxon>
        <taxon>Craniata</taxon>
        <taxon>Vertebrata</taxon>
        <taxon>Euteleostomi</taxon>
        <taxon>Mammalia</taxon>
        <taxon>Eutheria</taxon>
        <taxon>Laurasiatheria</taxon>
        <taxon>Chiroptera</taxon>
        <taxon>Yinpterochiroptera</taxon>
        <taxon>Rhinolophoidea</taxon>
        <taxon>Rhinolophidae</taxon>
        <taxon>Rhinolophinae</taxon>
        <taxon>Rhinolophus</taxon>
    </lineage>
</organism>
<feature type="region of interest" description="Disordered" evidence="1">
    <location>
        <begin position="1"/>
        <end position="20"/>
    </location>
</feature>
<feature type="compositionally biased region" description="Polar residues" evidence="1">
    <location>
        <begin position="31"/>
        <end position="41"/>
    </location>
</feature>
<comment type="caution">
    <text evidence="2">The sequence shown here is derived from an EMBL/GenBank/DDBJ whole genome shotgun (WGS) entry which is preliminary data.</text>
</comment>
<feature type="compositionally biased region" description="Basic and acidic residues" evidence="1">
    <location>
        <begin position="48"/>
        <end position="64"/>
    </location>
</feature>
<gene>
    <name evidence="2" type="ORF">mRhiFer1_011315</name>
</gene>
<dbReference type="EMBL" id="JACAGC010000007">
    <property type="protein sequence ID" value="KAF6357263.1"/>
    <property type="molecule type" value="Genomic_DNA"/>
</dbReference>
<proteinExistence type="predicted"/>
<evidence type="ECO:0000313" key="2">
    <source>
        <dbReference type="EMBL" id="KAF6357263.1"/>
    </source>
</evidence>
<feature type="region of interest" description="Disordered" evidence="1">
    <location>
        <begin position="31"/>
        <end position="90"/>
    </location>
</feature>
<feature type="compositionally biased region" description="Basic and acidic residues" evidence="1">
    <location>
        <begin position="71"/>
        <end position="90"/>
    </location>
</feature>
<protein>
    <submittedName>
        <fullName evidence="2">MutS-like protein 3</fullName>
    </submittedName>
</protein>